<dbReference type="NCBIfam" id="NF000586">
    <property type="entry name" value="PRK00011.1"/>
    <property type="match status" value="1"/>
</dbReference>
<evidence type="ECO:0000256" key="5">
    <source>
        <dbReference type="ARBA" id="ARBA00006376"/>
    </source>
</evidence>
<dbReference type="PANTHER" id="PTHR11680">
    <property type="entry name" value="SERINE HYDROXYMETHYLTRANSFERASE"/>
    <property type="match status" value="1"/>
</dbReference>
<dbReference type="EC" id="2.1.2.1" evidence="6"/>
<comment type="caution">
    <text evidence="12">The sequence shown here is derived from an EMBL/GenBank/DDBJ whole genome shotgun (WGS) entry which is preliminary data.</text>
</comment>
<dbReference type="Pfam" id="PF00464">
    <property type="entry name" value="SHMT"/>
    <property type="match status" value="1"/>
</dbReference>
<comment type="function">
    <text evidence="3">Interconversion of serine and glycine.</text>
</comment>
<dbReference type="AlphaFoldDB" id="A0AA40A3Q5"/>
<dbReference type="CDD" id="cd00378">
    <property type="entry name" value="SHMT"/>
    <property type="match status" value="1"/>
</dbReference>
<feature type="domain" description="Serine hydroxymethyltransferase-like" evidence="11">
    <location>
        <begin position="43"/>
        <end position="448"/>
    </location>
</feature>
<organism evidence="12 13">
    <name type="scientific">Lasiosphaeris hirsuta</name>
    <dbReference type="NCBI Taxonomy" id="260670"/>
    <lineage>
        <taxon>Eukaryota</taxon>
        <taxon>Fungi</taxon>
        <taxon>Dikarya</taxon>
        <taxon>Ascomycota</taxon>
        <taxon>Pezizomycotina</taxon>
        <taxon>Sordariomycetes</taxon>
        <taxon>Sordariomycetidae</taxon>
        <taxon>Sordariales</taxon>
        <taxon>Lasiosphaeriaceae</taxon>
        <taxon>Lasiosphaeris</taxon>
    </lineage>
</organism>
<keyword evidence="13" id="KW-1185">Reference proteome</keyword>
<dbReference type="InterPro" id="IPR015422">
    <property type="entry name" value="PyrdxlP-dep_Trfase_small"/>
</dbReference>
<dbReference type="InterPro" id="IPR015421">
    <property type="entry name" value="PyrdxlP-dep_Trfase_major"/>
</dbReference>
<evidence type="ECO:0000256" key="10">
    <source>
        <dbReference type="PIRSR" id="PIRSR000412-50"/>
    </source>
</evidence>
<evidence type="ECO:0000256" key="8">
    <source>
        <dbReference type="ARBA" id="ARBA00031137"/>
    </source>
</evidence>
<dbReference type="GO" id="GO:0005739">
    <property type="term" value="C:mitochondrion"/>
    <property type="evidence" value="ECO:0007669"/>
    <property type="project" value="TreeGrafter"/>
</dbReference>
<evidence type="ECO:0000256" key="3">
    <source>
        <dbReference type="ARBA" id="ARBA00002224"/>
    </source>
</evidence>
<protein>
    <recommendedName>
        <fullName evidence="6">glycine hydroxymethyltransferase</fullName>
        <ecNumber evidence="6">2.1.2.1</ecNumber>
    </recommendedName>
    <alternativeName>
        <fullName evidence="9">Glycine hydroxymethyltransferase</fullName>
    </alternativeName>
    <alternativeName>
        <fullName evidence="8">Serine methylase</fullName>
    </alternativeName>
</protein>
<comment type="cofactor">
    <cofactor evidence="2 10">
        <name>pyridoxal 5'-phosphate</name>
        <dbReference type="ChEBI" id="CHEBI:597326"/>
    </cofactor>
</comment>
<keyword evidence="7 10" id="KW-0663">Pyridoxal phosphate</keyword>
<dbReference type="GO" id="GO:0019264">
    <property type="term" value="P:glycine biosynthetic process from serine"/>
    <property type="evidence" value="ECO:0007669"/>
    <property type="project" value="InterPro"/>
</dbReference>
<evidence type="ECO:0000313" key="12">
    <source>
        <dbReference type="EMBL" id="KAK0708715.1"/>
    </source>
</evidence>
<evidence type="ECO:0000256" key="9">
    <source>
        <dbReference type="ARBA" id="ARBA00032953"/>
    </source>
</evidence>
<comment type="similarity">
    <text evidence="5">Belongs to the SHMT family.</text>
</comment>
<dbReference type="PIRSF" id="PIRSF000412">
    <property type="entry name" value="SHMT"/>
    <property type="match status" value="1"/>
</dbReference>
<evidence type="ECO:0000313" key="13">
    <source>
        <dbReference type="Proteomes" id="UP001172102"/>
    </source>
</evidence>
<comment type="catalytic activity">
    <reaction evidence="1">
        <text>(6R)-5,10-methylene-5,6,7,8-tetrahydrofolate + glycine + H2O = (6S)-5,6,7,8-tetrahydrofolate + L-serine</text>
        <dbReference type="Rhea" id="RHEA:15481"/>
        <dbReference type="ChEBI" id="CHEBI:15377"/>
        <dbReference type="ChEBI" id="CHEBI:15636"/>
        <dbReference type="ChEBI" id="CHEBI:33384"/>
        <dbReference type="ChEBI" id="CHEBI:57305"/>
        <dbReference type="ChEBI" id="CHEBI:57453"/>
        <dbReference type="EC" id="2.1.2.1"/>
    </reaction>
</comment>
<evidence type="ECO:0000259" key="11">
    <source>
        <dbReference type="Pfam" id="PF00464"/>
    </source>
</evidence>
<evidence type="ECO:0000256" key="1">
    <source>
        <dbReference type="ARBA" id="ARBA00001528"/>
    </source>
</evidence>
<evidence type="ECO:0000256" key="4">
    <source>
        <dbReference type="ARBA" id="ARBA00004777"/>
    </source>
</evidence>
<dbReference type="Gene3D" id="3.40.640.10">
    <property type="entry name" value="Type I PLP-dependent aspartate aminotransferase-like (Major domain)"/>
    <property type="match status" value="1"/>
</dbReference>
<evidence type="ECO:0000256" key="7">
    <source>
        <dbReference type="ARBA" id="ARBA00022898"/>
    </source>
</evidence>
<dbReference type="GO" id="GO:0004372">
    <property type="term" value="F:glycine hydroxymethyltransferase activity"/>
    <property type="evidence" value="ECO:0007669"/>
    <property type="project" value="UniProtKB-EC"/>
</dbReference>
<dbReference type="InterPro" id="IPR049943">
    <property type="entry name" value="Ser_HO-MeTrfase-like"/>
</dbReference>
<dbReference type="Gene3D" id="3.90.1150.10">
    <property type="entry name" value="Aspartate Aminotransferase, domain 1"/>
    <property type="match status" value="1"/>
</dbReference>
<dbReference type="InterPro" id="IPR001085">
    <property type="entry name" value="Ser_HO-MeTrfase"/>
</dbReference>
<dbReference type="PANTHER" id="PTHR11680:SF57">
    <property type="entry name" value="SERINE HYDROXYMETHYLTRANSFERASE, MITOCHONDRIAL"/>
    <property type="match status" value="1"/>
</dbReference>
<accession>A0AA40A3Q5</accession>
<dbReference type="InterPro" id="IPR015424">
    <property type="entry name" value="PyrdxlP-dep_Trfase"/>
</dbReference>
<dbReference type="SUPFAM" id="SSF53383">
    <property type="entry name" value="PLP-dependent transferases"/>
    <property type="match status" value="1"/>
</dbReference>
<comment type="pathway">
    <text evidence="4">One-carbon metabolism; tetrahydrofolate interconversion.</text>
</comment>
<dbReference type="GO" id="GO:0030170">
    <property type="term" value="F:pyridoxal phosphate binding"/>
    <property type="evidence" value="ECO:0007669"/>
    <property type="project" value="InterPro"/>
</dbReference>
<name>A0AA40A3Q5_9PEZI</name>
<dbReference type="HAMAP" id="MF_00051">
    <property type="entry name" value="SHMT"/>
    <property type="match status" value="1"/>
</dbReference>
<gene>
    <name evidence="12" type="ORF">B0H67DRAFT_496093</name>
</gene>
<reference evidence="12" key="1">
    <citation type="submission" date="2023-06" db="EMBL/GenBank/DDBJ databases">
        <title>Genome-scale phylogeny and comparative genomics of the fungal order Sordariales.</title>
        <authorList>
            <consortium name="Lawrence Berkeley National Laboratory"/>
            <person name="Hensen N."/>
            <person name="Bonometti L."/>
            <person name="Westerberg I."/>
            <person name="Brannstrom I.O."/>
            <person name="Guillou S."/>
            <person name="Cros-Aarteil S."/>
            <person name="Calhoun S."/>
            <person name="Haridas S."/>
            <person name="Kuo A."/>
            <person name="Mondo S."/>
            <person name="Pangilinan J."/>
            <person name="Riley R."/>
            <person name="Labutti K."/>
            <person name="Andreopoulos B."/>
            <person name="Lipzen A."/>
            <person name="Chen C."/>
            <person name="Yanf M."/>
            <person name="Daum C."/>
            <person name="Ng V."/>
            <person name="Clum A."/>
            <person name="Steindorff A."/>
            <person name="Ohm R."/>
            <person name="Martin F."/>
            <person name="Silar P."/>
            <person name="Natvig D."/>
            <person name="Lalanne C."/>
            <person name="Gautier V."/>
            <person name="Ament-Velasquez S.L."/>
            <person name="Kruys A."/>
            <person name="Hutchinson M.I."/>
            <person name="Powell A.J."/>
            <person name="Barry K."/>
            <person name="Miller A.N."/>
            <person name="Grigoriev I.V."/>
            <person name="Debuchy R."/>
            <person name="Gladieux P."/>
            <person name="Thoren M.H."/>
            <person name="Johannesson H."/>
        </authorList>
    </citation>
    <scope>NUCLEOTIDE SEQUENCE</scope>
    <source>
        <strain evidence="12">SMH4607-1</strain>
    </source>
</reference>
<dbReference type="Proteomes" id="UP001172102">
    <property type="component" value="Unassembled WGS sequence"/>
</dbReference>
<dbReference type="EMBL" id="JAUKUA010000006">
    <property type="protein sequence ID" value="KAK0708715.1"/>
    <property type="molecule type" value="Genomic_DNA"/>
</dbReference>
<dbReference type="GO" id="GO:0035999">
    <property type="term" value="P:tetrahydrofolate interconversion"/>
    <property type="evidence" value="ECO:0007669"/>
    <property type="project" value="InterPro"/>
</dbReference>
<dbReference type="InterPro" id="IPR039429">
    <property type="entry name" value="SHMT-like_dom"/>
</dbReference>
<sequence>MSSLLRTAAASASLFRARACHRGHANHTALRHWRAVSSQAAKLEEVDPSMFRLLQQEEQRQKTYLNLIASENFMSAAVLEALGSVTQSKFIFYSSEGYPGARYHSCCANIDEIERLCQARALDLFGLRPEEWGVNVQSMSGSNANLYVYSALLNCHDRIMGLDLAHGGHLSHGYRKGRKNISMMSKYFETLPYHLDPETGIIDYDKLETMAELYRPKIIVAGTSAYSRLIDYARIRRITEKIGAYLMSDTSHISGLVATGLIPSPFEHSDIVTSSTAKTLRGPRGGLIFYRRGASRTAGSSRSNQVGTRLIGDMIDASVFPGHQSSPHNNTTAALSVALHQARSPEFREYQQRVLVNAKALAAGLKSLGYKLVSGDTENHLVLLDLQPQGIDGARVERVLELVGVASNKNVVFGDTSAKEPSGLRIGSPAMTSRGLGSDDFMEIAKFVHRAVTSTIELSILAKKHAEAAGEKEPASLNCFLKFAEEEKNLAMISGLKKEILAWVGSFNGYSYCCMEPQIMVGVVVG</sequence>
<evidence type="ECO:0000256" key="2">
    <source>
        <dbReference type="ARBA" id="ARBA00001933"/>
    </source>
</evidence>
<proteinExistence type="inferred from homology"/>
<evidence type="ECO:0000256" key="6">
    <source>
        <dbReference type="ARBA" id="ARBA00012256"/>
    </source>
</evidence>
<feature type="modified residue" description="N6-(pyridoxal phosphate)lysine" evidence="10">
    <location>
        <position position="278"/>
    </location>
</feature>